<sequence>MLACCVGKSPITGLKERAGDGREHTGLALPLYHPCVCGTEQLPKPPRSCHPPPCLQSIPYPSVPIMLLSPRRPAVAMQARGARFGHPARTALSS</sequence>
<evidence type="ECO:0000313" key="1">
    <source>
        <dbReference type="EMBL" id="CAL1578281.1"/>
    </source>
</evidence>
<accession>A0AAV2JKT6</accession>
<keyword evidence="2" id="KW-1185">Reference proteome</keyword>
<organism evidence="1 2">
    <name type="scientific">Knipowitschia caucasica</name>
    <name type="common">Caucasian dwarf goby</name>
    <name type="synonym">Pomatoschistus caucasicus</name>
    <dbReference type="NCBI Taxonomy" id="637954"/>
    <lineage>
        <taxon>Eukaryota</taxon>
        <taxon>Metazoa</taxon>
        <taxon>Chordata</taxon>
        <taxon>Craniata</taxon>
        <taxon>Vertebrata</taxon>
        <taxon>Euteleostomi</taxon>
        <taxon>Actinopterygii</taxon>
        <taxon>Neopterygii</taxon>
        <taxon>Teleostei</taxon>
        <taxon>Neoteleostei</taxon>
        <taxon>Acanthomorphata</taxon>
        <taxon>Gobiaria</taxon>
        <taxon>Gobiiformes</taxon>
        <taxon>Gobioidei</taxon>
        <taxon>Gobiidae</taxon>
        <taxon>Gobiinae</taxon>
        <taxon>Knipowitschia</taxon>
    </lineage>
</organism>
<reference evidence="1 2" key="1">
    <citation type="submission" date="2024-04" db="EMBL/GenBank/DDBJ databases">
        <authorList>
            <person name="Waldvogel A.-M."/>
            <person name="Schoenle A."/>
        </authorList>
    </citation>
    <scope>NUCLEOTIDE SEQUENCE [LARGE SCALE GENOMIC DNA]</scope>
</reference>
<name>A0AAV2JKT6_KNICA</name>
<gene>
    <name evidence="1" type="ORF">KC01_LOCUS9450</name>
</gene>
<proteinExistence type="predicted"/>
<evidence type="ECO:0000313" key="2">
    <source>
        <dbReference type="Proteomes" id="UP001497482"/>
    </source>
</evidence>
<dbReference type="EMBL" id="OZ035835">
    <property type="protein sequence ID" value="CAL1578281.1"/>
    <property type="molecule type" value="Genomic_DNA"/>
</dbReference>
<dbReference type="Proteomes" id="UP001497482">
    <property type="component" value="Chromosome 13"/>
</dbReference>
<protein>
    <submittedName>
        <fullName evidence="1">Uncharacterized protein</fullName>
    </submittedName>
</protein>
<dbReference type="AlphaFoldDB" id="A0AAV2JKT6"/>